<sequence>MAATTAPSALPYTPDDADPSLQPTPPLQRRIAAMLYESVLLFGVLMIGGIAYGVATGQTNALQGRLEFQIFLFLLLGLYFCWCWVRGGQTLAMKTWHVRLVRLDGRSPSLPQAVARYLLAWLWFLPALLAAWKLGLHDKGALSGALLAGMAGYALLTWVLPDRQFLHDRLCQTRLVTWRPAPRKRR</sequence>
<keyword evidence="5 7" id="KW-0472">Membrane</keyword>
<gene>
    <name evidence="9" type="ORF">HNQ01_003251</name>
</gene>
<evidence type="ECO:0000256" key="6">
    <source>
        <dbReference type="SAM" id="MobiDB-lite"/>
    </source>
</evidence>
<evidence type="ECO:0000256" key="3">
    <source>
        <dbReference type="ARBA" id="ARBA00022692"/>
    </source>
</evidence>
<keyword evidence="2" id="KW-1003">Cell membrane</keyword>
<name>A0ABX2G586_9BURK</name>
<dbReference type="PANTHER" id="PTHR36115">
    <property type="entry name" value="PROLINE-RICH ANTIGEN HOMOLOG-RELATED"/>
    <property type="match status" value="1"/>
</dbReference>
<dbReference type="Proteomes" id="UP001516061">
    <property type="component" value="Unassembled WGS sequence"/>
</dbReference>
<evidence type="ECO:0000313" key="9">
    <source>
        <dbReference type="EMBL" id="NRT57495.1"/>
    </source>
</evidence>
<feature type="transmembrane region" description="Helical" evidence="7">
    <location>
        <begin position="66"/>
        <end position="85"/>
    </location>
</feature>
<evidence type="ECO:0000259" key="8">
    <source>
        <dbReference type="Pfam" id="PF06271"/>
    </source>
</evidence>
<evidence type="ECO:0000256" key="5">
    <source>
        <dbReference type="ARBA" id="ARBA00023136"/>
    </source>
</evidence>
<feature type="transmembrane region" description="Helical" evidence="7">
    <location>
        <begin position="114"/>
        <end position="134"/>
    </location>
</feature>
<evidence type="ECO:0000256" key="7">
    <source>
        <dbReference type="SAM" id="Phobius"/>
    </source>
</evidence>
<dbReference type="InterPro" id="IPR051791">
    <property type="entry name" value="Pra-immunoreactive"/>
</dbReference>
<feature type="transmembrane region" description="Helical" evidence="7">
    <location>
        <begin position="140"/>
        <end position="160"/>
    </location>
</feature>
<reference evidence="9 10" key="1">
    <citation type="submission" date="2020-05" db="EMBL/GenBank/DDBJ databases">
        <title>Genomic Encyclopedia of Type Strains, Phase IV (KMG-V): Genome sequencing to study the core and pangenomes of soil and plant-associated prokaryotes.</title>
        <authorList>
            <person name="Whitman W."/>
        </authorList>
    </citation>
    <scope>NUCLEOTIDE SEQUENCE [LARGE SCALE GENOMIC DNA]</scope>
    <source>
        <strain evidence="9 10">C29</strain>
    </source>
</reference>
<evidence type="ECO:0000256" key="2">
    <source>
        <dbReference type="ARBA" id="ARBA00022475"/>
    </source>
</evidence>
<feature type="region of interest" description="Disordered" evidence="6">
    <location>
        <begin position="1"/>
        <end position="21"/>
    </location>
</feature>
<dbReference type="Pfam" id="PF06271">
    <property type="entry name" value="RDD"/>
    <property type="match status" value="1"/>
</dbReference>
<organism evidence="9 10">
    <name type="scientific">Sphaerotilus uruguayifluvii</name>
    <dbReference type="NCBI Taxonomy" id="2735897"/>
    <lineage>
        <taxon>Bacteria</taxon>
        <taxon>Pseudomonadati</taxon>
        <taxon>Pseudomonadota</taxon>
        <taxon>Betaproteobacteria</taxon>
        <taxon>Burkholderiales</taxon>
        <taxon>Sphaerotilaceae</taxon>
        <taxon>Sphaerotilus</taxon>
    </lineage>
</organism>
<comment type="subcellular location">
    <subcellularLocation>
        <location evidence="1">Cell membrane</location>
        <topology evidence="1">Multi-pass membrane protein</topology>
    </subcellularLocation>
</comment>
<keyword evidence="4 7" id="KW-1133">Transmembrane helix</keyword>
<evidence type="ECO:0000313" key="10">
    <source>
        <dbReference type="Proteomes" id="UP001516061"/>
    </source>
</evidence>
<evidence type="ECO:0000256" key="1">
    <source>
        <dbReference type="ARBA" id="ARBA00004651"/>
    </source>
</evidence>
<evidence type="ECO:0000256" key="4">
    <source>
        <dbReference type="ARBA" id="ARBA00022989"/>
    </source>
</evidence>
<accession>A0ABX2G586</accession>
<dbReference type="RefSeq" id="WP_173806467.1">
    <property type="nucleotide sequence ID" value="NZ_JABSNM010000016.1"/>
</dbReference>
<dbReference type="EMBL" id="JABSNM010000016">
    <property type="protein sequence ID" value="NRT57495.1"/>
    <property type="molecule type" value="Genomic_DNA"/>
</dbReference>
<keyword evidence="10" id="KW-1185">Reference proteome</keyword>
<protein>
    <submittedName>
        <fullName evidence="9">RDD family membrane protein YckC</fullName>
    </submittedName>
</protein>
<comment type="caution">
    <text evidence="9">The sequence shown here is derived from an EMBL/GenBank/DDBJ whole genome shotgun (WGS) entry which is preliminary data.</text>
</comment>
<feature type="domain" description="RDD" evidence="8">
    <location>
        <begin position="25"/>
        <end position="171"/>
    </location>
</feature>
<dbReference type="PANTHER" id="PTHR36115:SF10">
    <property type="entry name" value="RDD DOMAIN-CONTAINING PROTEIN"/>
    <property type="match status" value="1"/>
</dbReference>
<proteinExistence type="predicted"/>
<keyword evidence="3 7" id="KW-0812">Transmembrane</keyword>
<feature type="transmembrane region" description="Helical" evidence="7">
    <location>
        <begin position="34"/>
        <end position="54"/>
    </location>
</feature>
<dbReference type="InterPro" id="IPR010432">
    <property type="entry name" value="RDD"/>
</dbReference>